<dbReference type="PIRSF" id="PIRSF029811">
    <property type="entry name" value="UCP029811"/>
    <property type="match status" value="1"/>
</dbReference>
<organism evidence="2">
    <name type="scientific">marine metagenome</name>
    <dbReference type="NCBI Taxonomy" id="408172"/>
    <lineage>
        <taxon>unclassified sequences</taxon>
        <taxon>metagenomes</taxon>
        <taxon>ecological metagenomes</taxon>
    </lineage>
</organism>
<dbReference type="Gene3D" id="2.40.128.110">
    <property type="entry name" value="Lipid/polyisoprenoid-binding, YceI-like"/>
    <property type="match status" value="1"/>
</dbReference>
<dbReference type="InterPro" id="IPR036761">
    <property type="entry name" value="TTHA0802/YceI-like_sf"/>
</dbReference>
<gene>
    <name evidence="2" type="ORF">METZ01_LOCUS118990</name>
</gene>
<evidence type="ECO:0000259" key="1">
    <source>
        <dbReference type="SMART" id="SM00867"/>
    </source>
</evidence>
<feature type="domain" description="Lipid/polyisoprenoid-binding YceI-like" evidence="1">
    <location>
        <begin position="25"/>
        <end position="194"/>
    </location>
</feature>
<dbReference type="SUPFAM" id="SSF101874">
    <property type="entry name" value="YceI-like"/>
    <property type="match status" value="1"/>
</dbReference>
<dbReference type="AlphaFoldDB" id="A0A381XMY5"/>
<dbReference type="InterPro" id="IPR027016">
    <property type="entry name" value="UCP029811"/>
</dbReference>
<reference evidence="2" key="1">
    <citation type="submission" date="2018-05" db="EMBL/GenBank/DDBJ databases">
        <authorList>
            <person name="Lanie J.A."/>
            <person name="Ng W.-L."/>
            <person name="Kazmierczak K.M."/>
            <person name="Andrzejewski T.M."/>
            <person name="Davidsen T.M."/>
            <person name="Wayne K.J."/>
            <person name="Tettelin H."/>
            <person name="Glass J.I."/>
            <person name="Rusch D."/>
            <person name="Podicherti R."/>
            <person name="Tsui H.-C.T."/>
            <person name="Winkler M.E."/>
        </authorList>
    </citation>
    <scope>NUCLEOTIDE SEQUENCE</scope>
</reference>
<sequence>MFISTIRTPFYFWVLILFSSSVFSDWYLVNEESRLNFISIKASNIAEIHSFKKISGNVKENGEAQLSINLASLETLIPIRNERMGNLLFETKIYPSAVFKLEVDLEKMLLIDIGKSYEVKYRGMFGFKNKQFPLLVKLKVTRLNDQSFSVSSLEPLLLNADRLGLSNGVEALRAVAGLPSISKSVPVTFSLIFRK</sequence>
<dbReference type="EMBL" id="UINC01015762">
    <property type="protein sequence ID" value="SVA66136.1"/>
    <property type="molecule type" value="Genomic_DNA"/>
</dbReference>
<dbReference type="Pfam" id="PF04264">
    <property type="entry name" value="YceI"/>
    <property type="match status" value="1"/>
</dbReference>
<proteinExistence type="predicted"/>
<evidence type="ECO:0000313" key="2">
    <source>
        <dbReference type="EMBL" id="SVA66136.1"/>
    </source>
</evidence>
<accession>A0A381XMY5</accession>
<protein>
    <recommendedName>
        <fullName evidence="1">Lipid/polyisoprenoid-binding YceI-like domain-containing protein</fullName>
    </recommendedName>
</protein>
<dbReference type="SMART" id="SM00867">
    <property type="entry name" value="YceI"/>
    <property type="match status" value="1"/>
</dbReference>
<dbReference type="InterPro" id="IPR007372">
    <property type="entry name" value="Lipid/polyisoprenoid-bd_YceI"/>
</dbReference>
<name>A0A381XMY5_9ZZZZ</name>